<name>A0ABP9AUH6_9MICO</name>
<evidence type="ECO:0000313" key="3">
    <source>
        <dbReference type="EMBL" id="GAA4786096.1"/>
    </source>
</evidence>
<dbReference type="Proteomes" id="UP001501645">
    <property type="component" value="Unassembled WGS sequence"/>
</dbReference>
<dbReference type="Gene3D" id="2.40.420.20">
    <property type="match status" value="1"/>
</dbReference>
<evidence type="ECO:0000256" key="2">
    <source>
        <dbReference type="SAM" id="Phobius"/>
    </source>
</evidence>
<proteinExistence type="predicted"/>
<protein>
    <recommendedName>
        <fullName evidence="5">Peptidoglycan binding-like domain-containing protein</fullName>
    </recommendedName>
</protein>
<dbReference type="RefSeq" id="WP_345442302.1">
    <property type="nucleotide sequence ID" value="NZ_BAABKO010000008.1"/>
</dbReference>
<accession>A0ABP9AUH6</accession>
<evidence type="ECO:0008006" key="5">
    <source>
        <dbReference type="Google" id="ProtNLM"/>
    </source>
</evidence>
<gene>
    <name evidence="3" type="ORF">GCM10023351_34900</name>
</gene>
<comment type="caution">
    <text evidence="3">The sequence shown here is derived from an EMBL/GenBank/DDBJ whole genome shotgun (WGS) entry which is preliminary data.</text>
</comment>
<keyword evidence="2" id="KW-0472">Membrane</keyword>
<keyword evidence="2" id="KW-0812">Transmembrane</keyword>
<reference evidence="4" key="1">
    <citation type="journal article" date="2019" name="Int. J. Syst. Evol. Microbiol.">
        <title>The Global Catalogue of Microorganisms (GCM) 10K type strain sequencing project: providing services to taxonomists for standard genome sequencing and annotation.</title>
        <authorList>
            <consortium name="The Broad Institute Genomics Platform"/>
            <consortium name="The Broad Institute Genome Sequencing Center for Infectious Disease"/>
            <person name="Wu L."/>
            <person name="Ma J."/>
        </authorList>
    </citation>
    <scope>NUCLEOTIDE SEQUENCE [LARGE SCALE GENOMIC DNA]</scope>
    <source>
        <strain evidence="4">JCM 18537</strain>
    </source>
</reference>
<dbReference type="InterPro" id="IPR036366">
    <property type="entry name" value="PGBDSf"/>
</dbReference>
<sequence length="537" mass="54639">MAEQDARGAAQDSGDEQDRENGLVPAGGVVEALIEEEEDDVPAASERRGGWRRALGRNRGLWITAAVAVVALAGGLVLGRFVISPLDAAAGAGAPEPGLVTVPVEFGELSNDVTLRGDVGYTDAVELKLDTSSFEGAAIVTGQVPEVGAELDRLSIALEVAGRPVIVLPGDLPAYRTLRVGVSGPDVLQLKQALAAAGIGVGDVESDVFDEATALAVGELYNQAGYPAPAAEEGVTESVVAAEDGVRMAEQAVIDARAALTAAGQGPSEIEVREADNQVASIQRQIAAADAAGEDTADLYDQLAVAQLQRQALDAPRDTSAEQAAVDSAVAGVETANETLAAAREAALPYLPSSEVLYLQELPRRVDSVAVSRGTTLEGAAMTVSGATVELTGTAAEADVALLEVGAEATFELPDGGEHRAVIASLEAAEDGGRTTISFEPDPLTPEQMAQVQGTNVRITVPVGATEGEVLSVPYAALTAGPGGESRVEVVTGDPRDGENAETVLVTVETGLAAGGYVEVTPTSGDLAEGDLVVVGS</sequence>
<dbReference type="EMBL" id="BAABKO010000008">
    <property type="protein sequence ID" value="GAA4786096.1"/>
    <property type="molecule type" value="Genomic_DNA"/>
</dbReference>
<feature type="transmembrane region" description="Helical" evidence="2">
    <location>
        <begin position="61"/>
        <end position="83"/>
    </location>
</feature>
<dbReference type="Gene3D" id="1.10.101.10">
    <property type="entry name" value="PGBD-like superfamily/PGBD"/>
    <property type="match status" value="1"/>
</dbReference>
<keyword evidence="4" id="KW-1185">Reference proteome</keyword>
<keyword evidence="2" id="KW-1133">Transmembrane helix</keyword>
<evidence type="ECO:0000313" key="4">
    <source>
        <dbReference type="Proteomes" id="UP001501645"/>
    </source>
</evidence>
<feature type="region of interest" description="Disordered" evidence="1">
    <location>
        <begin position="1"/>
        <end position="29"/>
    </location>
</feature>
<evidence type="ECO:0000256" key="1">
    <source>
        <dbReference type="SAM" id="MobiDB-lite"/>
    </source>
</evidence>
<organism evidence="3 4">
    <name type="scientific">Microbacterium gilvum</name>
    <dbReference type="NCBI Taxonomy" id="1336204"/>
    <lineage>
        <taxon>Bacteria</taxon>
        <taxon>Bacillati</taxon>
        <taxon>Actinomycetota</taxon>
        <taxon>Actinomycetes</taxon>
        <taxon>Micrococcales</taxon>
        <taxon>Microbacteriaceae</taxon>
        <taxon>Microbacterium</taxon>
    </lineage>
</organism>